<reference evidence="1 2" key="1">
    <citation type="journal article" date="2022" name="Microbiol. Res.">
        <title>Comparative genome analysis, predicted lifestyle and antimicrobial strategies of Lactococcus carnosus and Lactococcus paracarnosus isolated from meat.</title>
        <authorList>
            <person name="Werum V."/>
            <person name="Ehrmann M."/>
            <person name="Vogel R."/>
            <person name="Hilgarth M."/>
        </authorList>
    </citation>
    <scope>NUCLEOTIDE SEQUENCE [LARGE SCALE GENOMIC DNA]</scope>
    <source>
        <strain evidence="1 2">TMW22177</strain>
    </source>
</reference>
<dbReference type="Proteomes" id="UP001522450">
    <property type="component" value="Unassembled WGS sequence"/>
</dbReference>
<dbReference type="Gene3D" id="1.20.1270.90">
    <property type="entry name" value="AF1782-like"/>
    <property type="match status" value="1"/>
</dbReference>
<dbReference type="RefSeq" id="WP_244034439.1">
    <property type="nucleotide sequence ID" value="NZ_JAAECS010000002.1"/>
</dbReference>
<sequence>MNLMEFKGELEKLDMPIQYQSFSVGQAPDLPYLIFYEDDSDNLFADNANYFNNLNLTCELYSDTKDLELETKLHKLFYENEIEYNSTETYIDSENMFMKAYSVSIIFDAMADVKVKEVDKSKLQSLIDYVDTLKTDDYEQDGFDKLKTSLAYAKASLIDNETTQDEVDDNLDDLIDCLNKIILIVIEVDRSQLQQQIDYVDSLSASNYSIETWAIFDLAFIDAKKVLSDENATQTKVDNSLVKLIKGVLQLQKIDDYEKGRNLFAPLYWNSLGYEGGLDIKTGEINNYDWYVHSNFIEIPKNALDIVLKTKGSDSLYAFFYDKNKKFINYETKWGDKSAYKIQRDAEFMRISSNKQTPSSLLINQTKIEWDETTAYTIAPEDVKFNILTQL</sequence>
<evidence type="ECO:0000313" key="2">
    <source>
        <dbReference type="Proteomes" id="UP001522450"/>
    </source>
</evidence>
<protein>
    <submittedName>
        <fullName evidence="1">Uncharacterized protein</fullName>
    </submittedName>
</protein>
<proteinExistence type="predicted"/>
<gene>
    <name evidence="1" type="ORF">GYN21_04120</name>
</gene>
<evidence type="ECO:0000313" key="1">
    <source>
        <dbReference type="EMBL" id="MCJ1989399.1"/>
    </source>
</evidence>
<name>A0ABT0ART1_9LACT</name>
<organism evidence="1 2">
    <name type="scientific">Pseudolactococcus carnosus</name>
    <dbReference type="NCBI Taxonomy" id="2749961"/>
    <lineage>
        <taxon>Bacteria</taxon>
        <taxon>Bacillati</taxon>
        <taxon>Bacillota</taxon>
        <taxon>Bacilli</taxon>
        <taxon>Lactobacillales</taxon>
        <taxon>Streptococcaceae</taxon>
        <taxon>Pseudolactococcus</taxon>
    </lineage>
</organism>
<keyword evidence="2" id="KW-1185">Reference proteome</keyword>
<dbReference type="EMBL" id="JAAECS010000002">
    <property type="protein sequence ID" value="MCJ1989399.1"/>
    <property type="molecule type" value="Genomic_DNA"/>
</dbReference>
<comment type="caution">
    <text evidence="1">The sequence shown here is derived from an EMBL/GenBank/DDBJ whole genome shotgun (WGS) entry which is preliminary data.</text>
</comment>
<accession>A0ABT0ART1</accession>
<dbReference type="Gene3D" id="1.20.1270.70">
    <property type="entry name" value="Designed single chain three-helix bundle"/>
    <property type="match status" value="1"/>
</dbReference>